<keyword evidence="12" id="KW-1185">Reference proteome</keyword>
<feature type="signal peptide" evidence="10">
    <location>
        <begin position="1"/>
        <end position="22"/>
    </location>
</feature>
<gene>
    <name evidence="11" type="ORF">KC01_LOCUS22121</name>
</gene>
<comment type="subcellular location">
    <subcellularLocation>
        <location evidence="1 10">Endoplasmic reticulum membrane</location>
        <topology evidence="1 10">Single-pass membrane protein</topology>
    </subcellularLocation>
</comment>
<evidence type="ECO:0000256" key="4">
    <source>
        <dbReference type="ARBA" id="ARBA00022502"/>
    </source>
</evidence>
<comment type="function">
    <text evidence="10">Stabilizing subunit of the glycosylphosphatidylinositol-mannosyltransferase I complex which catalyzes the transfer of the first mannose, via an alpha-1,4 bond from a dolichol-phosphate-mannose (Dol-P-Man) to the glucosaminyl acyl phosphatidylinositol (GlcN-(acyl)PI) intermediate to generate alpha-D-Man-(1-&gt;4)-alpha-D-GlcN-(1-&gt;6)-(1-radyl,2-acyl-sn-glycero-3-phospho)-2-acyl-inositol and participates in the sixth step of the glycosylphosphatidylinositol-anchor biosynthesis. Probably acts by stabilizing the mannosyltransferase PIGM.</text>
</comment>
<dbReference type="InterPro" id="IPR040039">
    <property type="entry name" value="PIGX"/>
</dbReference>
<evidence type="ECO:0000256" key="7">
    <source>
        <dbReference type="ARBA" id="ARBA00022989"/>
    </source>
</evidence>
<dbReference type="Proteomes" id="UP001497482">
    <property type="component" value="Chromosome 2"/>
</dbReference>
<dbReference type="InterPro" id="IPR013233">
    <property type="entry name" value="PIG-X/PBN1"/>
</dbReference>
<protein>
    <recommendedName>
        <fullName evidence="10">Phosphatidylinositol-glycan biosynthesis class X protein</fullName>
    </recommendedName>
</protein>
<evidence type="ECO:0000256" key="1">
    <source>
        <dbReference type="ARBA" id="ARBA00004389"/>
    </source>
</evidence>
<dbReference type="GO" id="GO:0006506">
    <property type="term" value="P:GPI anchor biosynthetic process"/>
    <property type="evidence" value="ECO:0007669"/>
    <property type="project" value="UniProtKB-KW"/>
</dbReference>
<keyword evidence="10" id="KW-0732">Signal</keyword>
<keyword evidence="7" id="KW-1133">Transmembrane helix</keyword>
<accession>A0AAV2KVG4</accession>
<keyword evidence="8" id="KW-0472">Membrane</keyword>
<organism evidence="11 12">
    <name type="scientific">Knipowitschia caucasica</name>
    <name type="common">Caucasian dwarf goby</name>
    <name type="synonym">Pomatoschistus caucasicus</name>
    <dbReference type="NCBI Taxonomy" id="637954"/>
    <lineage>
        <taxon>Eukaryota</taxon>
        <taxon>Metazoa</taxon>
        <taxon>Chordata</taxon>
        <taxon>Craniata</taxon>
        <taxon>Vertebrata</taxon>
        <taxon>Euteleostomi</taxon>
        <taxon>Actinopterygii</taxon>
        <taxon>Neopterygii</taxon>
        <taxon>Teleostei</taxon>
        <taxon>Neoteleostei</taxon>
        <taxon>Acanthomorphata</taxon>
        <taxon>Gobiaria</taxon>
        <taxon>Gobiiformes</taxon>
        <taxon>Gobioidei</taxon>
        <taxon>Gobiidae</taxon>
        <taxon>Gobiinae</taxon>
        <taxon>Knipowitschia</taxon>
    </lineage>
</organism>
<dbReference type="Pfam" id="PF08320">
    <property type="entry name" value="PIG-X"/>
    <property type="match status" value="1"/>
</dbReference>
<evidence type="ECO:0000256" key="9">
    <source>
        <dbReference type="ARBA" id="ARBA00023180"/>
    </source>
</evidence>
<evidence type="ECO:0000313" key="11">
    <source>
        <dbReference type="EMBL" id="CAL1592945.1"/>
    </source>
</evidence>
<keyword evidence="6 10" id="KW-0256">Endoplasmic reticulum</keyword>
<feature type="chain" id="PRO_5043087192" description="Phosphatidylinositol-glycan biosynthesis class X protein" evidence="10">
    <location>
        <begin position="23"/>
        <end position="240"/>
    </location>
</feature>
<comment type="similarity">
    <text evidence="3 10">Belongs to the PIGX family.</text>
</comment>
<keyword evidence="9" id="KW-0325">Glycoprotein</keyword>
<comment type="pathway">
    <text evidence="2 10">Glycolipid biosynthesis; glycosylphosphatidylinositol-anchor biosynthesis.</text>
</comment>
<name>A0AAV2KVG4_KNICA</name>
<sequence length="240" mass="27073">MDFLLFSTWACLSTCLSFSTLADDCNFKVSMELKKTGFHRELETIVLFKNKHFDKMLLVYSWPKDIYVDPFQLSSLRNQINWEMLLGTTMDLELPAHKSSGFRTYLFLKMEEITAGHMKLTIPIHGRYQKPSFNGNAFNSIDIYPPNLLLRPVETCTQVNNFGSVTTTVVDAPCTAKNSSICQWANVHFHQPDPVILQLPVGDASLVIHRKPETRGSIGGLAVVGFSGSHWCFLTGCMLM</sequence>
<evidence type="ECO:0000256" key="3">
    <source>
        <dbReference type="ARBA" id="ARBA00010345"/>
    </source>
</evidence>
<dbReference type="SMART" id="SM00780">
    <property type="entry name" value="PIG-X"/>
    <property type="match status" value="1"/>
</dbReference>
<keyword evidence="5" id="KW-0812">Transmembrane</keyword>
<evidence type="ECO:0000256" key="6">
    <source>
        <dbReference type="ARBA" id="ARBA00022824"/>
    </source>
</evidence>
<evidence type="ECO:0000313" key="12">
    <source>
        <dbReference type="Proteomes" id="UP001497482"/>
    </source>
</evidence>
<dbReference type="EMBL" id="OZ035824">
    <property type="protein sequence ID" value="CAL1592945.1"/>
    <property type="molecule type" value="Genomic_DNA"/>
</dbReference>
<reference evidence="11 12" key="1">
    <citation type="submission" date="2024-04" db="EMBL/GenBank/DDBJ databases">
        <authorList>
            <person name="Waldvogel A.-M."/>
            <person name="Schoenle A."/>
        </authorList>
    </citation>
    <scope>NUCLEOTIDE SEQUENCE [LARGE SCALE GENOMIC DNA]</scope>
</reference>
<evidence type="ECO:0000256" key="2">
    <source>
        <dbReference type="ARBA" id="ARBA00004687"/>
    </source>
</evidence>
<dbReference type="AlphaFoldDB" id="A0AAV2KVG4"/>
<keyword evidence="4 10" id="KW-0337">GPI-anchor biosynthesis</keyword>
<dbReference type="PANTHER" id="PTHR28650">
    <property type="entry name" value="PHOSPHATIDYLINOSITOL-GLYCAN BIOSYNTHESIS CLASS X PROTEIN"/>
    <property type="match status" value="1"/>
</dbReference>
<evidence type="ECO:0000256" key="10">
    <source>
        <dbReference type="RuleBase" id="RU366056"/>
    </source>
</evidence>
<dbReference type="GO" id="GO:0005789">
    <property type="term" value="C:endoplasmic reticulum membrane"/>
    <property type="evidence" value="ECO:0007669"/>
    <property type="project" value="UniProtKB-SubCell"/>
</dbReference>
<proteinExistence type="inferred from homology"/>
<evidence type="ECO:0000256" key="5">
    <source>
        <dbReference type="ARBA" id="ARBA00022692"/>
    </source>
</evidence>
<dbReference type="PANTHER" id="PTHR28650:SF1">
    <property type="entry name" value="PHOSPHATIDYLINOSITOL-GLYCAN BIOSYNTHESIS CLASS X PROTEIN"/>
    <property type="match status" value="1"/>
</dbReference>
<evidence type="ECO:0000256" key="8">
    <source>
        <dbReference type="ARBA" id="ARBA00023136"/>
    </source>
</evidence>